<dbReference type="Gene3D" id="3.50.50.60">
    <property type="entry name" value="FAD/NAD(P)-binding domain"/>
    <property type="match status" value="1"/>
</dbReference>
<dbReference type="NCBIfam" id="NF008726">
    <property type="entry name" value="PRK11728.1"/>
    <property type="match status" value="1"/>
</dbReference>
<gene>
    <name evidence="7" type="primary">lhgO</name>
    <name evidence="7" type="ORF">ACFS27_26920</name>
</gene>
<feature type="domain" description="FAD dependent oxidoreductase" evidence="6">
    <location>
        <begin position="3"/>
        <end position="393"/>
    </location>
</feature>
<dbReference type="Proteomes" id="UP001597479">
    <property type="component" value="Unassembled WGS sequence"/>
</dbReference>
<keyword evidence="3" id="KW-0274">FAD</keyword>
<accession>A0ABW5W163</accession>
<evidence type="ECO:0000256" key="5">
    <source>
        <dbReference type="ARBA" id="ARBA00037941"/>
    </source>
</evidence>
<comment type="caution">
    <text evidence="7">The sequence shown here is derived from an EMBL/GenBank/DDBJ whole genome shotgun (WGS) entry which is preliminary data.</text>
</comment>
<dbReference type="RefSeq" id="WP_377190092.1">
    <property type="nucleotide sequence ID" value="NZ_JBHUOG010000002.1"/>
</dbReference>
<name>A0ABW5W163_9MICO</name>
<dbReference type="Gene3D" id="3.30.9.10">
    <property type="entry name" value="D-Amino Acid Oxidase, subunit A, domain 2"/>
    <property type="match status" value="1"/>
</dbReference>
<comment type="similarity">
    <text evidence="5">Belongs to the L2HGDH family.</text>
</comment>
<dbReference type="Pfam" id="PF01266">
    <property type="entry name" value="DAO"/>
    <property type="match status" value="1"/>
</dbReference>
<evidence type="ECO:0000256" key="1">
    <source>
        <dbReference type="ARBA" id="ARBA00001974"/>
    </source>
</evidence>
<reference evidence="8" key="1">
    <citation type="journal article" date="2019" name="Int. J. Syst. Evol. Microbiol.">
        <title>The Global Catalogue of Microorganisms (GCM) 10K type strain sequencing project: providing services to taxonomists for standard genome sequencing and annotation.</title>
        <authorList>
            <consortium name="The Broad Institute Genomics Platform"/>
            <consortium name="The Broad Institute Genome Sequencing Center for Infectious Disease"/>
            <person name="Wu L."/>
            <person name="Ma J."/>
        </authorList>
    </citation>
    <scope>NUCLEOTIDE SEQUENCE [LARGE SCALE GENOMIC DNA]</scope>
    <source>
        <strain evidence="8">CCM 7044</strain>
    </source>
</reference>
<dbReference type="GO" id="GO:0016491">
    <property type="term" value="F:oxidoreductase activity"/>
    <property type="evidence" value="ECO:0007669"/>
    <property type="project" value="UniProtKB-KW"/>
</dbReference>
<keyword evidence="4 7" id="KW-0560">Oxidoreductase</keyword>
<keyword evidence="8" id="KW-1185">Reference proteome</keyword>
<organism evidence="7 8">
    <name type="scientific">Promicromonospora vindobonensis</name>
    <dbReference type="NCBI Taxonomy" id="195748"/>
    <lineage>
        <taxon>Bacteria</taxon>
        <taxon>Bacillati</taxon>
        <taxon>Actinomycetota</taxon>
        <taxon>Actinomycetes</taxon>
        <taxon>Micrococcales</taxon>
        <taxon>Promicromonosporaceae</taxon>
        <taxon>Promicromonospora</taxon>
    </lineage>
</organism>
<evidence type="ECO:0000256" key="2">
    <source>
        <dbReference type="ARBA" id="ARBA00022630"/>
    </source>
</evidence>
<dbReference type="PANTHER" id="PTHR43104:SF2">
    <property type="entry name" value="L-2-HYDROXYGLUTARATE DEHYDROGENASE, MITOCHONDRIAL"/>
    <property type="match status" value="1"/>
</dbReference>
<dbReference type="PANTHER" id="PTHR43104">
    <property type="entry name" value="L-2-HYDROXYGLUTARATE DEHYDROGENASE, MITOCHONDRIAL"/>
    <property type="match status" value="1"/>
</dbReference>
<evidence type="ECO:0000313" key="7">
    <source>
        <dbReference type="EMBL" id="MFD2797220.1"/>
    </source>
</evidence>
<dbReference type="EMBL" id="JBHUOG010000002">
    <property type="protein sequence ID" value="MFD2797220.1"/>
    <property type="molecule type" value="Genomic_DNA"/>
</dbReference>
<keyword evidence="2" id="KW-0285">Flavoprotein</keyword>
<evidence type="ECO:0000256" key="3">
    <source>
        <dbReference type="ARBA" id="ARBA00022827"/>
    </source>
</evidence>
<proteinExistence type="inferred from homology"/>
<sequence>MEDLVVIGAGIVGLATAREVLRRRPGAGVLVLEKADDIASAQTGHNSGVIHAGLYYAPGSLKARLCRAGQRATKEFCDEHAIPYKTIGKLVVATDEVEVDRMERLAVRGAENGIELERIDGGRLAEMEPNVRGQAALLSPATGVVDFREVARAMARDVAELGGRVITRSQVRSIREVAGPSGEVVVGSDTGEYRTRKLVACAGLQADRIAAMGGLAVDFQVIPFRGEYYQLPHDRSDVVQRLIYPVPDPGLPFLGVHLSPTIDGRITVGPNAVLGFSRERHPRGSVTARDVAEYLTFPGMWRFAKSNIRTGVDEMRSSLFPQGYLELVRKYCPELRLEDLRPYPAGIRAQAIMRDGTSVEDFLLRSTERQLHVCNAPSPAATSAIPIAGLIADKFATAA</sequence>
<dbReference type="EC" id="1.1.3.-" evidence="7"/>
<evidence type="ECO:0000313" key="8">
    <source>
        <dbReference type="Proteomes" id="UP001597479"/>
    </source>
</evidence>
<evidence type="ECO:0000256" key="4">
    <source>
        <dbReference type="ARBA" id="ARBA00023002"/>
    </source>
</evidence>
<protein>
    <submittedName>
        <fullName evidence="7">L-2-hydroxyglutarate oxidase</fullName>
        <ecNumber evidence="7">1.1.3.-</ecNumber>
    </submittedName>
</protein>
<evidence type="ECO:0000259" key="6">
    <source>
        <dbReference type="Pfam" id="PF01266"/>
    </source>
</evidence>
<dbReference type="InterPro" id="IPR006076">
    <property type="entry name" value="FAD-dep_OxRdtase"/>
</dbReference>
<comment type="cofactor">
    <cofactor evidence="1">
        <name>FAD</name>
        <dbReference type="ChEBI" id="CHEBI:57692"/>
    </cofactor>
</comment>
<dbReference type="SUPFAM" id="SSF51905">
    <property type="entry name" value="FAD/NAD(P)-binding domain"/>
    <property type="match status" value="1"/>
</dbReference>
<dbReference type="InterPro" id="IPR036188">
    <property type="entry name" value="FAD/NAD-bd_sf"/>
</dbReference>